<dbReference type="PROSITE" id="PS51462">
    <property type="entry name" value="NUDIX"/>
    <property type="match status" value="1"/>
</dbReference>
<dbReference type="STRING" id="1798383.A3D78_00310"/>
<name>A0A1F5ZWL3_9BACT</name>
<dbReference type="EMBL" id="MFJM01000052">
    <property type="protein sequence ID" value="OGG16860.1"/>
    <property type="molecule type" value="Genomic_DNA"/>
</dbReference>
<dbReference type="SUPFAM" id="SSF55811">
    <property type="entry name" value="Nudix"/>
    <property type="match status" value="1"/>
</dbReference>
<dbReference type="Proteomes" id="UP000176253">
    <property type="component" value="Unassembled WGS sequence"/>
</dbReference>
<feature type="domain" description="Nudix hydrolase" evidence="1">
    <location>
        <begin position="672"/>
        <end position="822"/>
    </location>
</feature>
<gene>
    <name evidence="2" type="ORF">A3D78_00310</name>
</gene>
<evidence type="ECO:0000313" key="3">
    <source>
        <dbReference type="Proteomes" id="UP000176253"/>
    </source>
</evidence>
<dbReference type="AlphaFoldDB" id="A0A1F5ZWL3"/>
<accession>A0A1F5ZWL3</accession>
<evidence type="ECO:0000313" key="2">
    <source>
        <dbReference type="EMBL" id="OGG16860.1"/>
    </source>
</evidence>
<dbReference type="InterPro" id="IPR000086">
    <property type="entry name" value="NUDIX_hydrolase_dom"/>
</dbReference>
<dbReference type="InterPro" id="IPR015797">
    <property type="entry name" value="NUDIX_hydrolase-like_dom_sf"/>
</dbReference>
<protein>
    <recommendedName>
        <fullName evidence="1">Nudix hydrolase domain-containing protein</fullName>
    </recommendedName>
</protein>
<proteinExistence type="predicted"/>
<organism evidence="2 3">
    <name type="scientific">Candidatus Gottesmanbacteria bacterium RIFCSPHIGHO2_02_FULL_39_14</name>
    <dbReference type="NCBI Taxonomy" id="1798383"/>
    <lineage>
        <taxon>Bacteria</taxon>
        <taxon>Candidatus Gottesmaniibacteriota</taxon>
    </lineage>
</organism>
<comment type="caution">
    <text evidence="2">The sequence shown here is derived from an EMBL/GenBank/DDBJ whole genome shotgun (WGS) entry which is preliminary data.</text>
</comment>
<dbReference type="CDD" id="cd02883">
    <property type="entry name" value="NUDIX_Hydrolase"/>
    <property type="match status" value="1"/>
</dbReference>
<sequence length="833" mass="96451">MSIERKTLRRDRQFLKEDLRKHHYPLLGLEPDVEAGRFGRYWPELELDSQSIIPPWIRQEASVVRRDKRGHVVERPYLNRIREWRDGIAKIFEVRNFSEVIEICSQEEVSAETRNRIENNLVRAFAQRHGIILTDDDEAKSVDYGLQLSFVKERKPISLSTSGFKQLLDSSLNAAQSTVQLIENKDRGVLADTHSFYPGQVNEPKDWDLTDQLIQSFNKNWDSQTRYETRRNLVFTDGQLEILLHKPRILEVRHEFTKIYSKYLFGRKGHKKNILADILINPLNFSVEGVETLPQGKKFDPKPDHLLTVFKMRLTDNNIPLQIDEDIKNEGSLLLKMIRKDTLDPSTIHDFYRTEAIFLNGEDIPVFIEDLKAACLAAGKPLKSCTIEEDTLNGEKYQAKGSSLAGPHAGSSEDYQVMRVKLEFEDHPGVPFELSCYTIEAYTNYRFRDGLSVDEYQLARLLRHKKEEVDTSVLRYTHPPRDWPYDFEQFGRIQKAFIRIKMRNLIYYYDPSTHERRLMRFDEIESARAAQNIKEQIEMEQKKQQTDLYPETIICLDEYALSAANRLKAFYLIPERNFIAIPKDKQNRELLLRALAEIKELNYDERILIIDTIGDNATTIAEIKSTPEFAEVKYAVLALRENSPAVDLTDFSGMKVKDEYLVFPSQEKETVTRHQAVYALVTRKHKEISQILVQLERNKQGNIKFTFPGGSHNPEIDRNNTLTTLRREIGEEIGGRMQIEISRHLINYHPIDIETVLNPKLPLSPANTLYLRGYPVDGSKLAISKAYIPKTSPAIKLLWVEINEAIRLVAKPGYQKLISALQDQQGRPLPAGR</sequence>
<reference evidence="2 3" key="1">
    <citation type="journal article" date="2016" name="Nat. Commun.">
        <title>Thousands of microbial genomes shed light on interconnected biogeochemical processes in an aquifer system.</title>
        <authorList>
            <person name="Anantharaman K."/>
            <person name="Brown C.T."/>
            <person name="Hug L.A."/>
            <person name="Sharon I."/>
            <person name="Castelle C.J."/>
            <person name="Probst A.J."/>
            <person name="Thomas B.C."/>
            <person name="Singh A."/>
            <person name="Wilkins M.J."/>
            <person name="Karaoz U."/>
            <person name="Brodie E.L."/>
            <person name="Williams K.H."/>
            <person name="Hubbard S.S."/>
            <person name="Banfield J.F."/>
        </authorList>
    </citation>
    <scope>NUCLEOTIDE SEQUENCE [LARGE SCALE GENOMIC DNA]</scope>
</reference>
<dbReference type="Gene3D" id="3.90.79.10">
    <property type="entry name" value="Nucleoside Triphosphate Pyrophosphohydrolase"/>
    <property type="match status" value="1"/>
</dbReference>
<evidence type="ECO:0000259" key="1">
    <source>
        <dbReference type="PROSITE" id="PS51462"/>
    </source>
</evidence>